<dbReference type="AlphaFoldDB" id="A0A9X2EHB2"/>
<dbReference type="RefSeq" id="WP_252114587.1">
    <property type="nucleotide sequence ID" value="NZ_JAMSHT010000001.1"/>
</dbReference>
<evidence type="ECO:0000256" key="1">
    <source>
        <dbReference type="SAM" id="SignalP"/>
    </source>
</evidence>
<organism evidence="2 3">
    <name type="scientific">Sphingomicrobium sediminis</name>
    <dbReference type="NCBI Taxonomy" id="2950949"/>
    <lineage>
        <taxon>Bacteria</taxon>
        <taxon>Pseudomonadati</taxon>
        <taxon>Pseudomonadota</taxon>
        <taxon>Alphaproteobacteria</taxon>
        <taxon>Sphingomonadales</taxon>
        <taxon>Sphingomonadaceae</taxon>
        <taxon>Sphingomicrobium</taxon>
    </lineage>
</organism>
<sequence>MTTLSRTAPALLAAAMLGLSACSAPAEEEAANEEAVVEEMDEAEDETEAVAEGEGEAIEICDEDGNRYASEDEAADAGLEPAQYGATYCQYFEE</sequence>
<name>A0A9X2EHB2_9SPHN</name>
<dbReference type="PROSITE" id="PS51257">
    <property type="entry name" value="PROKAR_LIPOPROTEIN"/>
    <property type="match status" value="1"/>
</dbReference>
<gene>
    <name evidence="2" type="ORF">NDO55_09295</name>
</gene>
<dbReference type="Proteomes" id="UP001155128">
    <property type="component" value="Unassembled WGS sequence"/>
</dbReference>
<accession>A0A9X2EHB2</accession>
<reference evidence="2" key="1">
    <citation type="submission" date="2022-06" db="EMBL/GenBank/DDBJ databases">
        <title>Sphingomicrobium sedimins sp. nov., a marine bacterium isolated from tidal flat.</title>
        <authorList>
            <person name="Kim C.-H."/>
            <person name="Yoo Y."/>
            <person name="Kim J.-J."/>
        </authorList>
    </citation>
    <scope>NUCLEOTIDE SEQUENCE</scope>
    <source>
        <strain evidence="2">GRR-S6-50</strain>
    </source>
</reference>
<keyword evidence="1" id="KW-0732">Signal</keyword>
<feature type="chain" id="PRO_5040776158" description="Lipoprotein" evidence="1">
    <location>
        <begin position="27"/>
        <end position="94"/>
    </location>
</feature>
<evidence type="ECO:0008006" key="4">
    <source>
        <dbReference type="Google" id="ProtNLM"/>
    </source>
</evidence>
<evidence type="ECO:0000313" key="2">
    <source>
        <dbReference type="EMBL" id="MCM8558015.1"/>
    </source>
</evidence>
<protein>
    <recommendedName>
        <fullName evidence="4">Lipoprotein</fullName>
    </recommendedName>
</protein>
<keyword evidence="3" id="KW-1185">Reference proteome</keyword>
<feature type="signal peptide" evidence="1">
    <location>
        <begin position="1"/>
        <end position="26"/>
    </location>
</feature>
<comment type="caution">
    <text evidence="2">The sequence shown here is derived from an EMBL/GenBank/DDBJ whole genome shotgun (WGS) entry which is preliminary data.</text>
</comment>
<evidence type="ECO:0000313" key="3">
    <source>
        <dbReference type="Proteomes" id="UP001155128"/>
    </source>
</evidence>
<proteinExistence type="predicted"/>
<dbReference type="EMBL" id="JAMSHT010000001">
    <property type="protein sequence ID" value="MCM8558015.1"/>
    <property type="molecule type" value="Genomic_DNA"/>
</dbReference>